<evidence type="ECO:0000256" key="3">
    <source>
        <dbReference type="ARBA" id="ARBA00012202"/>
    </source>
</evidence>
<dbReference type="GO" id="GO:0005886">
    <property type="term" value="C:plasma membrane"/>
    <property type="evidence" value="ECO:0007669"/>
    <property type="project" value="TreeGrafter"/>
</dbReference>
<evidence type="ECO:0000256" key="6">
    <source>
        <dbReference type="ARBA" id="ARBA00022989"/>
    </source>
</evidence>
<keyword evidence="4 12" id="KW-0812">Transmembrane</keyword>
<feature type="transmembrane region" description="Helical" evidence="12">
    <location>
        <begin position="135"/>
        <end position="155"/>
    </location>
</feature>
<dbReference type="GO" id="GO:0004672">
    <property type="term" value="F:protein kinase activity"/>
    <property type="evidence" value="ECO:0007669"/>
    <property type="project" value="InterPro"/>
</dbReference>
<comment type="catalytic activity">
    <reaction evidence="1">
        <text>GTP = 3',5'-cyclic GMP + diphosphate</text>
        <dbReference type="Rhea" id="RHEA:13665"/>
        <dbReference type="ChEBI" id="CHEBI:33019"/>
        <dbReference type="ChEBI" id="CHEBI:37565"/>
        <dbReference type="ChEBI" id="CHEBI:57746"/>
        <dbReference type="EC" id="4.6.1.2"/>
    </reaction>
</comment>
<dbReference type="SUPFAM" id="SSF56112">
    <property type="entry name" value="Protein kinase-like (PK-like)"/>
    <property type="match status" value="1"/>
</dbReference>
<comment type="subcellular location">
    <subcellularLocation>
        <location evidence="2">Membrane</location>
    </subcellularLocation>
</comment>
<dbReference type="EC" id="4.6.1.2" evidence="3"/>
<dbReference type="GO" id="GO:0001653">
    <property type="term" value="F:peptide receptor activity"/>
    <property type="evidence" value="ECO:0007669"/>
    <property type="project" value="TreeGrafter"/>
</dbReference>
<dbReference type="STRING" id="2018661.A0A2A2LZL4"/>
<evidence type="ECO:0000256" key="8">
    <source>
        <dbReference type="ARBA" id="ARBA00023170"/>
    </source>
</evidence>
<evidence type="ECO:0000256" key="7">
    <source>
        <dbReference type="ARBA" id="ARBA00023136"/>
    </source>
</evidence>
<protein>
    <recommendedName>
        <fullName evidence="3">guanylate cyclase</fullName>
        <ecNumber evidence="3">4.6.1.2</ecNumber>
    </recommendedName>
</protein>
<organism evidence="14 15">
    <name type="scientific">Diploscapter pachys</name>
    <dbReference type="NCBI Taxonomy" id="2018661"/>
    <lineage>
        <taxon>Eukaryota</taxon>
        <taxon>Metazoa</taxon>
        <taxon>Ecdysozoa</taxon>
        <taxon>Nematoda</taxon>
        <taxon>Chromadorea</taxon>
        <taxon>Rhabditida</taxon>
        <taxon>Rhabditina</taxon>
        <taxon>Rhabditomorpha</taxon>
        <taxon>Rhabditoidea</taxon>
        <taxon>Rhabditidae</taxon>
        <taxon>Diploscapter</taxon>
    </lineage>
</organism>
<keyword evidence="7 12" id="KW-0472">Membrane</keyword>
<dbReference type="PROSITE" id="PS50011">
    <property type="entry name" value="PROTEIN_KINASE_DOM"/>
    <property type="match status" value="1"/>
</dbReference>
<keyword evidence="10" id="KW-0141">cGMP biosynthesis</keyword>
<keyword evidence="15" id="KW-1185">Reference proteome</keyword>
<dbReference type="InterPro" id="IPR011009">
    <property type="entry name" value="Kinase-like_dom_sf"/>
</dbReference>
<dbReference type="InterPro" id="IPR028082">
    <property type="entry name" value="Peripla_BP_I"/>
</dbReference>
<evidence type="ECO:0000313" key="15">
    <source>
        <dbReference type="Proteomes" id="UP000218231"/>
    </source>
</evidence>
<dbReference type="Gene3D" id="3.40.50.2300">
    <property type="match status" value="2"/>
</dbReference>
<evidence type="ECO:0000256" key="4">
    <source>
        <dbReference type="ARBA" id="ARBA00022692"/>
    </source>
</evidence>
<dbReference type="PANTHER" id="PTHR11920:SF260">
    <property type="entry name" value="RECEPTOR-TYPE GUANYLATE CYCLASE GCY-23"/>
    <property type="match status" value="1"/>
</dbReference>
<feature type="transmembrane region" description="Helical" evidence="12">
    <location>
        <begin position="284"/>
        <end position="308"/>
    </location>
</feature>
<evidence type="ECO:0000256" key="1">
    <source>
        <dbReference type="ARBA" id="ARBA00001436"/>
    </source>
</evidence>
<dbReference type="SUPFAM" id="SSF53822">
    <property type="entry name" value="Periplasmic binding protein-like I"/>
    <property type="match status" value="1"/>
</dbReference>
<dbReference type="PANTHER" id="PTHR11920">
    <property type="entry name" value="GUANYLYL CYCLASE"/>
    <property type="match status" value="1"/>
</dbReference>
<evidence type="ECO:0000259" key="13">
    <source>
        <dbReference type="PROSITE" id="PS50011"/>
    </source>
</evidence>
<keyword evidence="11" id="KW-0175">Coiled coil</keyword>
<evidence type="ECO:0000256" key="12">
    <source>
        <dbReference type="SAM" id="Phobius"/>
    </source>
</evidence>
<keyword evidence="8" id="KW-0675">Receptor</keyword>
<feature type="transmembrane region" description="Helical" evidence="12">
    <location>
        <begin position="937"/>
        <end position="960"/>
    </location>
</feature>
<evidence type="ECO:0000256" key="9">
    <source>
        <dbReference type="ARBA" id="ARBA00023239"/>
    </source>
</evidence>
<evidence type="ECO:0000256" key="11">
    <source>
        <dbReference type="SAM" id="Coils"/>
    </source>
</evidence>
<evidence type="ECO:0000256" key="10">
    <source>
        <dbReference type="ARBA" id="ARBA00023293"/>
    </source>
</evidence>
<feature type="transmembrane region" description="Helical" evidence="12">
    <location>
        <begin position="230"/>
        <end position="249"/>
    </location>
</feature>
<dbReference type="FunFam" id="1.10.510.10:FF:000941">
    <property type="entry name" value="Guanylate cyclase"/>
    <property type="match status" value="1"/>
</dbReference>
<dbReference type="SUPFAM" id="SSF53850">
    <property type="entry name" value="Periplasmic binding protein-like II"/>
    <property type="match status" value="1"/>
</dbReference>
<gene>
    <name evidence="14" type="ORF">WR25_23168</name>
</gene>
<name>A0A2A2LZL4_9BILA</name>
<keyword evidence="6 12" id="KW-1133">Transmembrane helix</keyword>
<feature type="domain" description="Protein kinase" evidence="13">
    <location>
        <begin position="935"/>
        <end position="1247"/>
    </location>
</feature>
<dbReference type="EMBL" id="LIAE01006299">
    <property type="protein sequence ID" value="PAV91713.1"/>
    <property type="molecule type" value="Genomic_DNA"/>
</dbReference>
<feature type="transmembrane region" description="Helical" evidence="12">
    <location>
        <begin position="43"/>
        <end position="61"/>
    </location>
</feature>
<dbReference type="EMBL" id="LIAE01006299">
    <property type="protein sequence ID" value="PAV91711.1"/>
    <property type="molecule type" value="Genomic_DNA"/>
</dbReference>
<dbReference type="Gene3D" id="1.10.510.10">
    <property type="entry name" value="Transferase(Phosphotransferase) domain 1"/>
    <property type="match status" value="1"/>
</dbReference>
<feature type="coiled-coil region" evidence="11">
    <location>
        <begin position="1254"/>
        <end position="1281"/>
    </location>
</feature>
<evidence type="ECO:0000313" key="14">
    <source>
        <dbReference type="EMBL" id="PAV91711.1"/>
    </source>
</evidence>
<keyword evidence="9" id="KW-0456">Lyase</keyword>
<dbReference type="Proteomes" id="UP000218231">
    <property type="component" value="Unassembled WGS sequence"/>
</dbReference>
<dbReference type="InterPro" id="IPR050401">
    <property type="entry name" value="Cyclic_nucleotide_synthase"/>
</dbReference>
<accession>A0A2A2LZL4</accession>
<reference evidence="14 15" key="1">
    <citation type="journal article" date="2017" name="Curr. Biol.">
        <title>Genome architecture and evolution of a unichromosomal asexual nematode.</title>
        <authorList>
            <person name="Fradin H."/>
            <person name="Zegar C."/>
            <person name="Gutwein M."/>
            <person name="Lucas J."/>
            <person name="Kovtun M."/>
            <person name="Corcoran D."/>
            <person name="Baugh L.R."/>
            <person name="Kiontke K."/>
            <person name="Gunsalus K."/>
            <person name="Fitch D.H."/>
            <person name="Piano F."/>
        </authorList>
    </citation>
    <scope>NUCLEOTIDE SEQUENCE [LARGE SCALE GENOMIC DNA]</scope>
    <source>
        <strain evidence="14">PF1309</strain>
    </source>
</reference>
<dbReference type="EMBL" id="LIAE01006299">
    <property type="protein sequence ID" value="PAV91712.1"/>
    <property type="molecule type" value="Genomic_DNA"/>
</dbReference>
<dbReference type="InterPro" id="IPR001245">
    <property type="entry name" value="Ser-Thr/Tyr_kinase_cat_dom"/>
</dbReference>
<comment type="caution">
    <text evidence="14">The sequence shown here is derived from an EMBL/GenBank/DDBJ whole genome shotgun (WGS) entry which is preliminary data.</text>
</comment>
<dbReference type="GO" id="GO:0007168">
    <property type="term" value="P:receptor guanylyl cyclase signaling pathway"/>
    <property type="evidence" value="ECO:0007669"/>
    <property type="project" value="TreeGrafter"/>
</dbReference>
<sequence length="1332" mass="151971">MPAFDAVKRFTPIAILLVVGIYKKRSDGSQPIISDTQRQYNEVSFMTAIFVSITAYFAVNFDMSIDRFSVFYGLIACACQGIAYGLFEQHSKTYKPSELLYMHSFNALIVYLTADIVQDEIRDAFMYMLTTAHPLFVFVFIVLVIASILFQYFAFHCIATNGALHTQIVSNIKASIQVVRMLADALHWDIEEVISPNVVGSLDWGTFQENGTWSGVLGYLENGTADTACLMYQMTGSLILNIIVMLLITKAEHSMGKRKNFDAYETAWSVIQLQLDERNEDANYYTLAGNITLFLFALLQAGLMIYLYEGRQRYFDSLRNSNESHFVKLREATRNNPVVEVDSVDEALDYVESGPYIYPIQEDSLAMQISKQRCNLVYVSQAWNEMIILQETFIQRTFTKYFLSGYKLEELPKCDTSDYDVDVISKPLDVMAIMDIARIHFTTHENYDKLDILKLMDAMEKRRSLPHINEITKESQTITNGTDKDKKHLLKKKLSSIKEMIKIGHIGAVGAMKNSEKILELSRNQLIRDGVLDADLEFDIVTQMGCGESFEGVAVGADMYHVQKVRAFIGPYCNSELDAVAKMAAYWNVPIVGYMASSNIFADKTIYKTLARVSLRTTNSLAEAVAALIKHYGWNKVGIATNTGSLAFERTTAFEEVFHARGIQIMKKVMFDEYADTKGIVNSGLLSELSNSCRIILCAFSATRDMSKEFMQAVWMSNMNTNEFVYLLPWLQTETKDLAPWIDDEGRVQQNIKQHFSNAFIIDDVNGFDDTLVTPFRERIEANGMTVDDLEMKNLYGYTHLYDALRLYALAVRRSMNETDNPDIYLDGKFIWNQMRRMTFPGLVSAAGTSSGTVMMDDIAERAPVYAAFYIQPNSDSVKKVNEIEPHLIENCDGLKTKTGCYDLTITDLTTGYWPSLDGSLPKDEPACGFRNEKCDYTMLIFGGSLLILLLISIIAGLILSRFCENRALAKTLWRIYRDDFRIISEDEVKSMMKQAVHDNLNPFLGMSFNEKEEMVVLWKFCSRGTLQDIIYNDDVVLDQKFHAAFIRDITLGLEYLHSSVIGYHGSLTPWACLIDRNWMVKLTDYGIANPLERWEKLGLIQTETLKDGNDKSGSYQRTSIIYQPPEILKNREANRIRRVDQTWIKQSMIRRTMGDIYSFGMVMYEIIFRSLPFPNGTNMNGKSTKEDTIEEVLEYIQDGTKTFKPTIQDKSQMHPDLCALLLDCWNENPEVRPSVRRVRLNTESYLKVKGSLVDQMMRMMENYANNLEKLVQERTGMLEEANVRADKLLSQLLPKYVANELKMGRSVPPKTFASATVMFRYRLILSKKKVT</sequence>
<dbReference type="CDD" id="cd06352">
    <property type="entry name" value="PBP1_NPR_GC-like"/>
    <property type="match status" value="1"/>
</dbReference>
<dbReference type="GO" id="GO:0004383">
    <property type="term" value="F:guanylate cyclase activity"/>
    <property type="evidence" value="ECO:0007669"/>
    <property type="project" value="UniProtKB-EC"/>
</dbReference>
<dbReference type="GO" id="GO:0005524">
    <property type="term" value="F:ATP binding"/>
    <property type="evidence" value="ECO:0007669"/>
    <property type="project" value="InterPro"/>
</dbReference>
<evidence type="ECO:0000256" key="2">
    <source>
        <dbReference type="ARBA" id="ARBA00004370"/>
    </source>
</evidence>
<feature type="transmembrane region" description="Helical" evidence="12">
    <location>
        <begin position="67"/>
        <end position="87"/>
    </location>
</feature>
<keyword evidence="5" id="KW-0547">Nucleotide-binding</keyword>
<dbReference type="GO" id="GO:0004016">
    <property type="term" value="F:adenylate cyclase activity"/>
    <property type="evidence" value="ECO:0007669"/>
    <property type="project" value="TreeGrafter"/>
</dbReference>
<dbReference type="Pfam" id="PF07714">
    <property type="entry name" value="PK_Tyr_Ser-Thr"/>
    <property type="match status" value="1"/>
</dbReference>
<dbReference type="OrthoDB" id="1890790at2759"/>
<evidence type="ECO:0000256" key="5">
    <source>
        <dbReference type="ARBA" id="ARBA00022741"/>
    </source>
</evidence>
<dbReference type="Pfam" id="PF01094">
    <property type="entry name" value="ANF_receptor"/>
    <property type="match status" value="1"/>
</dbReference>
<dbReference type="InterPro" id="IPR001828">
    <property type="entry name" value="ANF_lig-bd_rcpt"/>
</dbReference>
<proteinExistence type="predicted"/>
<dbReference type="InterPro" id="IPR000719">
    <property type="entry name" value="Prot_kinase_dom"/>
</dbReference>